<dbReference type="Proteomes" id="UP001501442">
    <property type="component" value="Unassembled WGS sequence"/>
</dbReference>
<evidence type="ECO:0000313" key="4">
    <source>
        <dbReference type="Proteomes" id="UP001501442"/>
    </source>
</evidence>
<feature type="transmembrane region" description="Helical" evidence="2">
    <location>
        <begin position="115"/>
        <end position="134"/>
    </location>
</feature>
<keyword evidence="4" id="KW-1185">Reference proteome</keyword>
<reference evidence="4" key="1">
    <citation type="journal article" date="2019" name="Int. J. Syst. Evol. Microbiol.">
        <title>The Global Catalogue of Microorganisms (GCM) 10K type strain sequencing project: providing services to taxonomists for standard genome sequencing and annotation.</title>
        <authorList>
            <consortium name="The Broad Institute Genomics Platform"/>
            <consortium name="The Broad Institute Genome Sequencing Center for Infectious Disease"/>
            <person name="Wu L."/>
            <person name="Ma J."/>
        </authorList>
    </citation>
    <scope>NUCLEOTIDE SEQUENCE [LARGE SCALE GENOMIC DNA]</scope>
    <source>
        <strain evidence="4">JCM 17939</strain>
    </source>
</reference>
<name>A0ABP8UJI4_9ACTN</name>
<dbReference type="EMBL" id="BAABHK010000009">
    <property type="protein sequence ID" value="GAA4631402.1"/>
    <property type="molecule type" value="Genomic_DNA"/>
</dbReference>
<gene>
    <name evidence="3" type="ORF">GCM10023196_060710</name>
</gene>
<keyword evidence="2" id="KW-0812">Transmembrane</keyword>
<proteinExistence type="predicted"/>
<evidence type="ECO:0008006" key="5">
    <source>
        <dbReference type="Google" id="ProtNLM"/>
    </source>
</evidence>
<dbReference type="InterPro" id="IPR046095">
    <property type="entry name" value="DUF6113"/>
</dbReference>
<evidence type="ECO:0000256" key="2">
    <source>
        <dbReference type="SAM" id="Phobius"/>
    </source>
</evidence>
<dbReference type="Pfam" id="PF19608">
    <property type="entry name" value="DUF6113"/>
    <property type="match status" value="1"/>
</dbReference>
<evidence type="ECO:0000313" key="3">
    <source>
        <dbReference type="EMBL" id="GAA4631402.1"/>
    </source>
</evidence>
<organism evidence="3 4">
    <name type="scientific">Actinoallomurus vinaceus</name>
    <dbReference type="NCBI Taxonomy" id="1080074"/>
    <lineage>
        <taxon>Bacteria</taxon>
        <taxon>Bacillati</taxon>
        <taxon>Actinomycetota</taxon>
        <taxon>Actinomycetes</taxon>
        <taxon>Streptosporangiales</taxon>
        <taxon>Thermomonosporaceae</taxon>
        <taxon>Actinoallomurus</taxon>
    </lineage>
</organism>
<comment type="caution">
    <text evidence="3">The sequence shown here is derived from an EMBL/GenBank/DDBJ whole genome shotgun (WGS) entry which is preliminary data.</text>
</comment>
<sequence length="154" mass="15820">MDGWTGPHAPQETGVPALQGPPREPGLVTGVAYGVLAVLGLLLGLVGSFEFSWTAGSVPVAAILLSLIEFGAFRLAGWGMEGRLGVAAMAVPWLIVVVMLSSRRPEGDLIVTGTTGGYVFIFGGAIAAVAAAVATRPSRPWLLHGVPPAPQPRN</sequence>
<accession>A0ABP8UJI4</accession>
<dbReference type="RefSeq" id="WP_345434518.1">
    <property type="nucleotide sequence ID" value="NZ_BAABHK010000009.1"/>
</dbReference>
<feature type="region of interest" description="Disordered" evidence="1">
    <location>
        <begin position="1"/>
        <end position="21"/>
    </location>
</feature>
<protein>
    <recommendedName>
        <fullName evidence="5">Integral membrane protein</fullName>
    </recommendedName>
</protein>
<evidence type="ECO:0000256" key="1">
    <source>
        <dbReference type="SAM" id="MobiDB-lite"/>
    </source>
</evidence>
<feature type="transmembrane region" description="Helical" evidence="2">
    <location>
        <begin position="53"/>
        <end position="72"/>
    </location>
</feature>
<feature type="transmembrane region" description="Helical" evidence="2">
    <location>
        <begin position="27"/>
        <end position="47"/>
    </location>
</feature>
<keyword evidence="2" id="KW-1133">Transmembrane helix</keyword>
<keyword evidence="2" id="KW-0472">Membrane</keyword>
<feature type="transmembrane region" description="Helical" evidence="2">
    <location>
        <begin position="84"/>
        <end position="103"/>
    </location>
</feature>